<dbReference type="InterPro" id="IPR005829">
    <property type="entry name" value="Sugar_transporter_CS"/>
</dbReference>
<dbReference type="Proteomes" id="UP001337655">
    <property type="component" value="Unassembled WGS sequence"/>
</dbReference>
<feature type="transmembrane region" description="Helical" evidence="8">
    <location>
        <begin position="375"/>
        <end position="396"/>
    </location>
</feature>
<sequence>MGYDEKTSDSGSSAEMAYDGMSSFPRVSASKAIDMNENVDAKISNPLSDTKMDDLMQDIELFTEEKGLLDALDLLKRGALVAQDPASADSMDVLSNEEKAALRHEAAHKWKQPTALYLTIFICSIAAAVEGWDHTGASGVDLSFPQEFGLYYGARATWILGVINACPSLGAATIGWLLSDPCNNYIGRRGTIFLSAVFCLLLPIGSALTQTWQQLLIVRLLLGVGMGLKAATVPIFAAENSPARIRGALLVSWQLFVALGMLLGYSANLAVFKVPVIAWRLQMGSAFLPAIPLLVGIYFCPESARWYMKKNRYQEAYQSLLRLRFHPLQAARDLYYIHCQLEVEASIVKNSNYFSRLTQLFTVPRVRRATLASSTVMLAQQLCGITIITFYSSYIFQSASYSARTAVIASFGLSLVKFVFTLPAIWTIDTFGRRPLLLFTLPNMAWTLLAAGLCHQFMPFSNMEARVGLAAMFIYLSAAFYSLGIGPVAYAYSAEVFPLSHREAGMGLAVATNFFWSFVIAITFPRMLVTFTPVGAFGFFAGLNCLAFILIFLLVPETKQRALEELDYVFAVPSQKHVAYQTGTVVPWWFRKRLLWRRDAQLEPLYDTDKSIVVR</sequence>
<comment type="caution">
    <text evidence="10">The sequence shown here is derived from an EMBL/GenBank/DDBJ whole genome shotgun (WGS) entry which is preliminary data.</text>
</comment>
<feature type="transmembrane region" description="Helical" evidence="8">
    <location>
        <begin position="190"/>
        <end position="209"/>
    </location>
</feature>
<feature type="transmembrane region" description="Helical" evidence="8">
    <location>
        <begin position="114"/>
        <end position="132"/>
    </location>
</feature>
<dbReference type="FunFam" id="1.20.1250.20:FF:000474">
    <property type="entry name" value="Sugar transporter, putative"/>
    <property type="match status" value="1"/>
</dbReference>
<feature type="transmembrane region" description="Helical" evidence="8">
    <location>
        <begin position="152"/>
        <end position="178"/>
    </location>
</feature>
<dbReference type="Pfam" id="PF00083">
    <property type="entry name" value="Sugar_tr"/>
    <property type="match status" value="1"/>
</dbReference>
<keyword evidence="5 8" id="KW-1133">Transmembrane helix</keyword>
<evidence type="ECO:0000256" key="5">
    <source>
        <dbReference type="ARBA" id="ARBA00022989"/>
    </source>
</evidence>
<gene>
    <name evidence="10" type="ORF">LTR77_008411</name>
</gene>
<evidence type="ECO:0000259" key="9">
    <source>
        <dbReference type="PROSITE" id="PS50850"/>
    </source>
</evidence>
<accession>A0AAV9P4J4</accession>
<keyword evidence="6 8" id="KW-0472">Membrane</keyword>
<organism evidence="10 11">
    <name type="scientific">Saxophila tyrrhenica</name>
    <dbReference type="NCBI Taxonomy" id="1690608"/>
    <lineage>
        <taxon>Eukaryota</taxon>
        <taxon>Fungi</taxon>
        <taxon>Dikarya</taxon>
        <taxon>Ascomycota</taxon>
        <taxon>Pezizomycotina</taxon>
        <taxon>Dothideomycetes</taxon>
        <taxon>Dothideomycetidae</taxon>
        <taxon>Mycosphaerellales</taxon>
        <taxon>Extremaceae</taxon>
        <taxon>Saxophila</taxon>
    </lineage>
</organism>
<dbReference type="InterPro" id="IPR005828">
    <property type="entry name" value="MFS_sugar_transport-like"/>
</dbReference>
<dbReference type="AlphaFoldDB" id="A0AAV9P4J4"/>
<keyword evidence="11" id="KW-1185">Reference proteome</keyword>
<comment type="similarity">
    <text evidence="2 7">Belongs to the major facilitator superfamily. Sugar transporter (TC 2.A.1.1) family.</text>
</comment>
<evidence type="ECO:0000313" key="11">
    <source>
        <dbReference type="Proteomes" id="UP001337655"/>
    </source>
</evidence>
<feature type="transmembrane region" description="Helical" evidence="8">
    <location>
        <begin position="277"/>
        <end position="300"/>
    </location>
</feature>
<keyword evidence="4 8" id="KW-0812">Transmembrane</keyword>
<evidence type="ECO:0000256" key="7">
    <source>
        <dbReference type="RuleBase" id="RU003346"/>
    </source>
</evidence>
<name>A0AAV9P4J4_9PEZI</name>
<dbReference type="GO" id="GO:0015791">
    <property type="term" value="P:polyol transmembrane transport"/>
    <property type="evidence" value="ECO:0007669"/>
    <property type="project" value="UniProtKB-ARBA"/>
</dbReference>
<dbReference type="PANTHER" id="PTHR48020:SF40">
    <property type="entry name" value="MAJOR FACILITATOR SUPERFAMILY (MFS) PROFILE DOMAIN-CONTAINING PROTEIN"/>
    <property type="match status" value="1"/>
</dbReference>
<dbReference type="NCBIfam" id="TIGR00879">
    <property type="entry name" value="SP"/>
    <property type="match status" value="1"/>
</dbReference>
<evidence type="ECO:0000256" key="3">
    <source>
        <dbReference type="ARBA" id="ARBA00022448"/>
    </source>
</evidence>
<dbReference type="RefSeq" id="XP_064656103.1">
    <property type="nucleotide sequence ID" value="XM_064805643.1"/>
</dbReference>
<dbReference type="InterPro" id="IPR036259">
    <property type="entry name" value="MFS_trans_sf"/>
</dbReference>
<dbReference type="PROSITE" id="PS50850">
    <property type="entry name" value="MFS"/>
    <property type="match status" value="1"/>
</dbReference>
<reference evidence="10 11" key="1">
    <citation type="submission" date="2023-08" db="EMBL/GenBank/DDBJ databases">
        <title>Black Yeasts Isolated from many extreme environments.</title>
        <authorList>
            <person name="Coleine C."/>
            <person name="Stajich J.E."/>
            <person name="Selbmann L."/>
        </authorList>
    </citation>
    <scope>NUCLEOTIDE SEQUENCE [LARGE SCALE GENOMIC DNA]</scope>
    <source>
        <strain evidence="10 11">CCFEE 5935</strain>
    </source>
</reference>
<dbReference type="Gene3D" id="1.20.1250.20">
    <property type="entry name" value="MFS general substrate transporter like domains"/>
    <property type="match status" value="1"/>
</dbReference>
<dbReference type="GeneID" id="89929744"/>
<dbReference type="EMBL" id="JAVRRT010000014">
    <property type="protein sequence ID" value="KAK5166150.1"/>
    <property type="molecule type" value="Genomic_DNA"/>
</dbReference>
<evidence type="ECO:0000256" key="4">
    <source>
        <dbReference type="ARBA" id="ARBA00022692"/>
    </source>
</evidence>
<feature type="domain" description="Major facilitator superfamily (MFS) profile" evidence="9">
    <location>
        <begin position="119"/>
        <end position="559"/>
    </location>
</feature>
<evidence type="ECO:0000313" key="10">
    <source>
        <dbReference type="EMBL" id="KAK5166150.1"/>
    </source>
</evidence>
<comment type="subcellular location">
    <subcellularLocation>
        <location evidence="1">Membrane</location>
        <topology evidence="1">Multi-pass membrane protein</topology>
    </subcellularLocation>
</comment>
<dbReference type="GO" id="GO:0022857">
    <property type="term" value="F:transmembrane transporter activity"/>
    <property type="evidence" value="ECO:0007669"/>
    <property type="project" value="InterPro"/>
</dbReference>
<evidence type="ECO:0000256" key="8">
    <source>
        <dbReference type="SAM" id="Phobius"/>
    </source>
</evidence>
<dbReference type="PANTHER" id="PTHR48020">
    <property type="entry name" value="PROTON MYO-INOSITOL COTRANSPORTER"/>
    <property type="match status" value="1"/>
</dbReference>
<dbReference type="PRINTS" id="PR00171">
    <property type="entry name" value="SUGRTRNSPORT"/>
</dbReference>
<dbReference type="InterPro" id="IPR003663">
    <property type="entry name" value="Sugar/inositol_transpt"/>
</dbReference>
<dbReference type="InterPro" id="IPR020846">
    <property type="entry name" value="MFS_dom"/>
</dbReference>
<feature type="transmembrane region" description="Helical" evidence="8">
    <location>
        <begin position="435"/>
        <end position="458"/>
    </location>
</feature>
<dbReference type="InterPro" id="IPR050814">
    <property type="entry name" value="Myo-inositol_Transporter"/>
</dbReference>
<dbReference type="SUPFAM" id="SSF103473">
    <property type="entry name" value="MFS general substrate transporter"/>
    <property type="match status" value="1"/>
</dbReference>
<evidence type="ECO:0000256" key="6">
    <source>
        <dbReference type="ARBA" id="ARBA00023136"/>
    </source>
</evidence>
<feature type="transmembrane region" description="Helical" evidence="8">
    <location>
        <begin position="504"/>
        <end position="524"/>
    </location>
</feature>
<dbReference type="GO" id="GO:0016020">
    <property type="term" value="C:membrane"/>
    <property type="evidence" value="ECO:0007669"/>
    <property type="project" value="UniProtKB-SubCell"/>
</dbReference>
<protein>
    <recommendedName>
        <fullName evidence="9">Major facilitator superfamily (MFS) profile domain-containing protein</fullName>
    </recommendedName>
</protein>
<evidence type="ECO:0000256" key="2">
    <source>
        <dbReference type="ARBA" id="ARBA00010992"/>
    </source>
</evidence>
<feature type="transmembrane region" description="Helical" evidence="8">
    <location>
        <begin position="470"/>
        <end position="492"/>
    </location>
</feature>
<evidence type="ECO:0000256" key="1">
    <source>
        <dbReference type="ARBA" id="ARBA00004141"/>
    </source>
</evidence>
<feature type="transmembrane region" description="Helical" evidence="8">
    <location>
        <begin position="249"/>
        <end position="271"/>
    </location>
</feature>
<feature type="transmembrane region" description="Helical" evidence="8">
    <location>
        <begin position="215"/>
        <end position="237"/>
    </location>
</feature>
<dbReference type="PROSITE" id="PS00217">
    <property type="entry name" value="SUGAR_TRANSPORT_2"/>
    <property type="match status" value="1"/>
</dbReference>
<feature type="transmembrane region" description="Helical" evidence="8">
    <location>
        <begin position="536"/>
        <end position="555"/>
    </location>
</feature>
<dbReference type="GO" id="GO:0015798">
    <property type="term" value="P:myo-inositol transport"/>
    <property type="evidence" value="ECO:0007669"/>
    <property type="project" value="UniProtKB-ARBA"/>
</dbReference>
<keyword evidence="3 7" id="KW-0813">Transport</keyword>
<proteinExistence type="inferred from homology"/>
<feature type="transmembrane region" description="Helical" evidence="8">
    <location>
        <begin position="408"/>
        <end position="428"/>
    </location>
</feature>